<dbReference type="Proteomes" id="UP000053864">
    <property type="component" value="Unassembled WGS sequence"/>
</dbReference>
<accession>W2IZ41</accession>
<evidence type="ECO:0000313" key="2">
    <source>
        <dbReference type="EMBL" id="ETL39444.1"/>
    </source>
</evidence>
<reference evidence="2 3" key="1">
    <citation type="submission" date="2013-11" db="EMBL/GenBank/DDBJ databases">
        <title>The Genome Sequence of Phytophthora parasitica CJ05E6.</title>
        <authorList>
            <consortium name="The Broad Institute Genomics Platform"/>
            <person name="Russ C."/>
            <person name="Tyler B."/>
            <person name="Panabieres F."/>
            <person name="Shan W."/>
            <person name="Tripathy S."/>
            <person name="Grunwald N."/>
            <person name="Machado M."/>
            <person name="Johnson C.S."/>
            <person name="Arredondo F."/>
            <person name="Hong C."/>
            <person name="Coffey M."/>
            <person name="Young S.K."/>
            <person name="Zeng Q."/>
            <person name="Gargeya S."/>
            <person name="Fitzgerald M."/>
            <person name="Abouelleil A."/>
            <person name="Alvarado L."/>
            <person name="Chapman S.B."/>
            <person name="Gainer-Dewar J."/>
            <person name="Goldberg J."/>
            <person name="Griggs A."/>
            <person name="Gujja S."/>
            <person name="Hansen M."/>
            <person name="Howarth C."/>
            <person name="Imamovic A."/>
            <person name="Ireland A."/>
            <person name="Larimer J."/>
            <person name="McCowan C."/>
            <person name="Murphy C."/>
            <person name="Pearson M."/>
            <person name="Poon T.W."/>
            <person name="Priest M."/>
            <person name="Roberts A."/>
            <person name="Saif S."/>
            <person name="Shea T."/>
            <person name="Sykes S."/>
            <person name="Wortman J."/>
            <person name="Nusbaum C."/>
            <person name="Birren B."/>
        </authorList>
    </citation>
    <scope>NUCLEOTIDE SEQUENCE [LARGE SCALE GENOMIC DNA]</scope>
    <source>
        <strain evidence="2 3">CJ05E6</strain>
    </source>
</reference>
<protein>
    <submittedName>
        <fullName evidence="2">Uncharacterized protein</fullName>
    </submittedName>
</protein>
<name>W2IZ41_PHYNI</name>
<dbReference type="EMBL" id="KI673119">
    <property type="protein sequence ID" value="ETL39444.1"/>
    <property type="molecule type" value="Genomic_DNA"/>
</dbReference>
<gene>
    <name evidence="2" type="ORF">L916_09230</name>
</gene>
<feature type="non-terminal residue" evidence="2">
    <location>
        <position position="1"/>
    </location>
</feature>
<evidence type="ECO:0000313" key="3">
    <source>
        <dbReference type="Proteomes" id="UP000053864"/>
    </source>
</evidence>
<evidence type="ECO:0000256" key="1">
    <source>
        <dbReference type="SAM" id="MobiDB-lite"/>
    </source>
</evidence>
<proteinExistence type="predicted"/>
<dbReference type="AlphaFoldDB" id="W2IZ41"/>
<organism evidence="2 3">
    <name type="scientific">Phytophthora nicotianae</name>
    <name type="common">Potato buckeye rot agent</name>
    <name type="synonym">Phytophthora parasitica</name>
    <dbReference type="NCBI Taxonomy" id="4792"/>
    <lineage>
        <taxon>Eukaryota</taxon>
        <taxon>Sar</taxon>
        <taxon>Stramenopiles</taxon>
        <taxon>Oomycota</taxon>
        <taxon>Peronosporomycetes</taxon>
        <taxon>Peronosporales</taxon>
        <taxon>Peronosporaceae</taxon>
        <taxon>Phytophthora</taxon>
    </lineage>
</organism>
<feature type="region of interest" description="Disordered" evidence="1">
    <location>
        <begin position="1"/>
        <end position="20"/>
    </location>
</feature>
<sequence>YTTFQRIATEQHDPAPNSQSRFRLSSVALAHRIALVSTLHPEHSQSPN</sequence>